<evidence type="ECO:0000256" key="3">
    <source>
        <dbReference type="ARBA" id="ARBA00022475"/>
    </source>
</evidence>
<dbReference type="PANTHER" id="PTHR40074">
    <property type="entry name" value="O-ACETYLTRANSFERASE WECH"/>
    <property type="match status" value="1"/>
</dbReference>
<dbReference type="GO" id="GO:0009246">
    <property type="term" value="P:enterobacterial common antigen biosynthetic process"/>
    <property type="evidence" value="ECO:0007669"/>
    <property type="project" value="TreeGrafter"/>
</dbReference>
<evidence type="ECO:0000256" key="1">
    <source>
        <dbReference type="ARBA" id="ARBA00004651"/>
    </source>
</evidence>
<name>A0A6B3SZF7_9BURK</name>
<keyword evidence="10" id="KW-1185">Reference proteome</keyword>
<feature type="transmembrane region" description="Helical" evidence="7">
    <location>
        <begin position="90"/>
        <end position="115"/>
    </location>
</feature>
<keyword evidence="9" id="KW-0012">Acyltransferase</keyword>
<evidence type="ECO:0000256" key="4">
    <source>
        <dbReference type="ARBA" id="ARBA00022692"/>
    </source>
</evidence>
<evidence type="ECO:0000259" key="8">
    <source>
        <dbReference type="Pfam" id="PF01757"/>
    </source>
</evidence>
<keyword evidence="9" id="KW-0808">Transferase</keyword>
<dbReference type="Pfam" id="PF01757">
    <property type="entry name" value="Acyl_transf_3"/>
    <property type="match status" value="1"/>
</dbReference>
<organism evidence="9 10">
    <name type="scientific">Noviherbaspirillum galbum</name>
    <dbReference type="NCBI Taxonomy" id="2709383"/>
    <lineage>
        <taxon>Bacteria</taxon>
        <taxon>Pseudomonadati</taxon>
        <taxon>Pseudomonadota</taxon>
        <taxon>Betaproteobacteria</taxon>
        <taxon>Burkholderiales</taxon>
        <taxon>Oxalobacteraceae</taxon>
        <taxon>Noviherbaspirillum</taxon>
    </lineage>
</organism>
<keyword evidence="6 7" id="KW-0472">Membrane</keyword>
<dbReference type="GO" id="GO:0016413">
    <property type="term" value="F:O-acetyltransferase activity"/>
    <property type="evidence" value="ECO:0007669"/>
    <property type="project" value="TreeGrafter"/>
</dbReference>
<gene>
    <name evidence="9" type="ORF">G3574_23395</name>
</gene>
<comment type="subcellular location">
    <subcellularLocation>
        <location evidence="1">Cell membrane</location>
        <topology evidence="1">Multi-pass membrane protein</topology>
    </subcellularLocation>
</comment>
<evidence type="ECO:0000313" key="10">
    <source>
        <dbReference type="Proteomes" id="UP000482155"/>
    </source>
</evidence>
<dbReference type="EMBL" id="JAAIVB010000078">
    <property type="protein sequence ID" value="NEX64039.1"/>
    <property type="molecule type" value="Genomic_DNA"/>
</dbReference>
<accession>A0A6B3SZF7</accession>
<comment type="similarity">
    <text evidence="2">Belongs to the acyltransferase 3 family.</text>
</comment>
<sequence length="352" mass="39769">MVTGARQQPHGKPAERRIDWVDHAKGICIVAVVMLYAAHHVQEITQDIGWMQHVVDFAKPFRMPDFFLLSGLFAARVLDRPWKSYLDTKVLHFAYFYAIWVTIKFFFMHGTAVFGPHAASLIPDYLFLFIQPPTGPLWFIYILSLFFIAVRLIRRWPPQLAVAIGAALQMLDLDTGAVLLDKFAHYFIFFYAGYRLADLVFEFADWARLHKRAALGLLWTWFITNALLVRFDLALLPGISLLTGFAGAFAVLLAASLLADLEWMRWLSRLGKHSIVVYLGFVVPLALMRPFVARVSAVAGTGTTTLAVTLLCVAGAVLLYLAVRPTPLRYLFVRPRWMAMGRTMPAVAQKAH</sequence>
<feature type="transmembrane region" description="Helical" evidence="7">
    <location>
        <begin position="213"/>
        <end position="233"/>
    </location>
</feature>
<comment type="caution">
    <text evidence="9">The sequence shown here is derived from an EMBL/GenBank/DDBJ whole genome shotgun (WGS) entry which is preliminary data.</text>
</comment>
<feature type="transmembrane region" description="Helical" evidence="7">
    <location>
        <begin position="135"/>
        <end position="153"/>
    </location>
</feature>
<dbReference type="AlphaFoldDB" id="A0A6B3SZF7"/>
<reference evidence="9 10" key="1">
    <citation type="submission" date="2020-02" db="EMBL/GenBank/DDBJ databases">
        <authorList>
            <person name="Kim M.K."/>
        </authorList>
    </citation>
    <scope>NUCLEOTIDE SEQUENCE [LARGE SCALE GENOMIC DNA]</scope>
    <source>
        <strain evidence="9 10">17J57-3</strain>
    </source>
</reference>
<feature type="transmembrane region" description="Helical" evidence="7">
    <location>
        <begin position="275"/>
        <end position="292"/>
    </location>
</feature>
<keyword evidence="3" id="KW-1003">Cell membrane</keyword>
<dbReference type="InterPro" id="IPR002656">
    <property type="entry name" value="Acyl_transf_3_dom"/>
</dbReference>
<feature type="transmembrane region" description="Helical" evidence="7">
    <location>
        <begin position="239"/>
        <end position="263"/>
    </location>
</feature>
<feature type="domain" description="Acyltransferase 3" evidence="8">
    <location>
        <begin position="19"/>
        <end position="320"/>
    </location>
</feature>
<keyword evidence="5 7" id="KW-1133">Transmembrane helix</keyword>
<keyword evidence="4 7" id="KW-0812">Transmembrane</keyword>
<dbReference type="RefSeq" id="WP_163967963.1">
    <property type="nucleotide sequence ID" value="NZ_JAAIVB010000078.1"/>
</dbReference>
<feature type="transmembrane region" description="Helical" evidence="7">
    <location>
        <begin position="304"/>
        <end position="323"/>
    </location>
</feature>
<evidence type="ECO:0000256" key="6">
    <source>
        <dbReference type="ARBA" id="ARBA00023136"/>
    </source>
</evidence>
<dbReference type="GO" id="GO:0005886">
    <property type="term" value="C:plasma membrane"/>
    <property type="evidence" value="ECO:0007669"/>
    <property type="project" value="UniProtKB-SubCell"/>
</dbReference>
<proteinExistence type="inferred from homology"/>
<evidence type="ECO:0000256" key="2">
    <source>
        <dbReference type="ARBA" id="ARBA00007400"/>
    </source>
</evidence>
<evidence type="ECO:0000256" key="5">
    <source>
        <dbReference type="ARBA" id="ARBA00022989"/>
    </source>
</evidence>
<evidence type="ECO:0000256" key="7">
    <source>
        <dbReference type="SAM" id="Phobius"/>
    </source>
</evidence>
<dbReference type="PANTHER" id="PTHR40074:SF4">
    <property type="entry name" value="INNER MEMBRANE PROTEIN YCFT"/>
    <property type="match status" value="1"/>
</dbReference>
<protein>
    <submittedName>
        <fullName evidence="9">Acyltransferase family protein</fullName>
    </submittedName>
</protein>
<dbReference type="Proteomes" id="UP000482155">
    <property type="component" value="Unassembled WGS sequence"/>
</dbReference>
<evidence type="ECO:0000313" key="9">
    <source>
        <dbReference type="EMBL" id="NEX64039.1"/>
    </source>
</evidence>